<dbReference type="Proteomes" id="UP001241110">
    <property type="component" value="Unassembled WGS sequence"/>
</dbReference>
<dbReference type="EMBL" id="JASJOS010000001">
    <property type="protein sequence ID" value="MDJ1479385.1"/>
    <property type="molecule type" value="Genomic_DNA"/>
</dbReference>
<evidence type="ECO:0000313" key="1">
    <source>
        <dbReference type="EMBL" id="MDJ1479385.1"/>
    </source>
</evidence>
<comment type="caution">
    <text evidence="1">The sequence shown here is derived from an EMBL/GenBank/DDBJ whole genome shotgun (WGS) entry which is preliminary data.</text>
</comment>
<dbReference type="AlphaFoldDB" id="A0AAE3QIC1"/>
<organism evidence="1 2">
    <name type="scientific">Xanthocytophaga flava</name>
    <dbReference type="NCBI Taxonomy" id="3048013"/>
    <lineage>
        <taxon>Bacteria</taxon>
        <taxon>Pseudomonadati</taxon>
        <taxon>Bacteroidota</taxon>
        <taxon>Cytophagia</taxon>
        <taxon>Cytophagales</taxon>
        <taxon>Rhodocytophagaceae</taxon>
        <taxon>Xanthocytophaga</taxon>
    </lineage>
</organism>
<reference evidence="1" key="1">
    <citation type="submission" date="2023-05" db="EMBL/GenBank/DDBJ databases">
        <authorList>
            <person name="Zhang X."/>
        </authorList>
    </citation>
    <scope>NUCLEOTIDE SEQUENCE</scope>
    <source>
        <strain evidence="1">YF14B1</strain>
    </source>
</reference>
<gene>
    <name evidence="1" type="ORF">QNI16_02745</name>
</gene>
<dbReference type="RefSeq" id="WP_313975516.1">
    <property type="nucleotide sequence ID" value="NZ_JASJOS010000001.1"/>
</dbReference>
<evidence type="ECO:0000313" key="2">
    <source>
        <dbReference type="Proteomes" id="UP001241110"/>
    </source>
</evidence>
<proteinExistence type="predicted"/>
<accession>A0AAE3QIC1</accession>
<protein>
    <recommendedName>
        <fullName evidence="3">TonB C-terminal domain-containing protein</fullName>
    </recommendedName>
</protein>
<evidence type="ECO:0008006" key="3">
    <source>
        <dbReference type="Google" id="ProtNLM"/>
    </source>
</evidence>
<sequence>MIYKGDTLDIYANPLEDLYTTTRPDFFGIQGYESTDCWRGYQAEWIIENNTLYLTNIYNCSHQENKVKANLEKLFGSKYVDGKVKADWFSGGIVSPQGKLVHYIHMGYNSIYENELELTFQKGKLVKEQWYHNYMSEGSVYSKDPDKLKQFLYSHIDWNKIPDLKQQQICMCVVFTTDGKGRLDSVSVAKGYNVQVDKEAARVAKMLPEWQVVYRRGKFEPWLWTIPIALSESIRKQYMKKTKLPKEAHIK</sequence>
<name>A0AAE3QIC1_9BACT</name>